<dbReference type="Gene3D" id="1.20.58.530">
    <property type="match status" value="1"/>
</dbReference>
<dbReference type="VEuPathDB" id="ToxoDB:ETH_00023890"/>
<dbReference type="GO" id="GO:0016459">
    <property type="term" value="C:myosin complex"/>
    <property type="evidence" value="ECO:0007669"/>
    <property type="project" value="UniProtKB-KW"/>
</dbReference>
<feature type="region of interest" description="Disordered" evidence="7">
    <location>
        <begin position="729"/>
        <end position="766"/>
    </location>
</feature>
<dbReference type="InterPro" id="IPR001609">
    <property type="entry name" value="Myosin_head_motor_dom-like"/>
</dbReference>
<dbReference type="Proteomes" id="UP000030747">
    <property type="component" value="Unassembled WGS sequence"/>
</dbReference>
<evidence type="ECO:0000313" key="9">
    <source>
        <dbReference type="EMBL" id="CDJ44350.1"/>
    </source>
</evidence>
<evidence type="ECO:0000256" key="1">
    <source>
        <dbReference type="ARBA" id="ARBA00022741"/>
    </source>
</evidence>
<dbReference type="RefSeq" id="XP_013235099.1">
    <property type="nucleotide sequence ID" value="XM_013379645.1"/>
</dbReference>
<dbReference type="OMA" id="QSGFPHR"/>
<evidence type="ECO:0000256" key="4">
    <source>
        <dbReference type="ARBA" id="ARBA00023175"/>
    </source>
</evidence>
<dbReference type="VEuPathDB" id="ToxoDB:ETH2_1563300"/>
<comment type="caution">
    <text evidence="6">Lacks conserved residue(s) required for the propagation of feature annotation.</text>
</comment>
<name>U6L987_EIMTE</name>
<dbReference type="GO" id="GO:0016020">
    <property type="term" value="C:membrane"/>
    <property type="evidence" value="ECO:0007669"/>
    <property type="project" value="TreeGrafter"/>
</dbReference>
<feature type="compositionally biased region" description="Polar residues" evidence="7">
    <location>
        <begin position="655"/>
        <end position="664"/>
    </location>
</feature>
<dbReference type="Gene3D" id="3.40.850.10">
    <property type="entry name" value="Kinesin motor domain"/>
    <property type="match status" value="1"/>
</dbReference>
<keyword evidence="10" id="KW-1185">Reference proteome</keyword>
<dbReference type="SMART" id="SM00242">
    <property type="entry name" value="MYSc"/>
    <property type="match status" value="1"/>
</dbReference>
<dbReference type="Pfam" id="PF00063">
    <property type="entry name" value="Myosin_head"/>
    <property type="match status" value="2"/>
</dbReference>
<dbReference type="InterPro" id="IPR036961">
    <property type="entry name" value="Kinesin_motor_dom_sf"/>
</dbReference>
<keyword evidence="4" id="KW-0505">Motor protein</keyword>
<dbReference type="GO" id="GO:0005737">
    <property type="term" value="C:cytoplasm"/>
    <property type="evidence" value="ECO:0007669"/>
    <property type="project" value="TreeGrafter"/>
</dbReference>
<dbReference type="PROSITE" id="PS51456">
    <property type="entry name" value="MYOSIN_MOTOR"/>
    <property type="match status" value="1"/>
</dbReference>
<dbReference type="GO" id="GO:0007015">
    <property type="term" value="P:actin filament organization"/>
    <property type="evidence" value="ECO:0007669"/>
    <property type="project" value="TreeGrafter"/>
</dbReference>
<feature type="region of interest" description="Disordered" evidence="7">
    <location>
        <begin position="1282"/>
        <end position="1319"/>
    </location>
</feature>
<dbReference type="GO" id="GO:0051015">
    <property type="term" value="F:actin filament binding"/>
    <property type="evidence" value="ECO:0007669"/>
    <property type="project" value="TreeGrafter"/>
</dbReference>
<evidence type="ECO:0000259" key="8">
    <source>
        <dbReference type="PROSITE" id="PS51456"/>
    </source>
</evidence>
<keyword evidence="2" id="KW-0067">ATP-binding</keyword>
<keyword evidence="5 6" id="KW-0009">Actin-binding</keyword>
<comment type="similarity">
    <text evidence="6">Belongs to the TRAFAC class myosin-kinesin ATPase superfamily. Myosin family.</text>
</comment>
<feature type="region of interest" description="Disordered" evidence="7">
    <location>
        <begin position="829"/>
        <end position="855"/>
    </location>
</feature>
<dbReference type="GeneID" id="25253890"/>
<sequence length="1403" mass="154655">MHGLSFDWPTYIVACAVVKAFIKPIVSASVCFCGWSNVVLDIYGFESFGLENGLEQLCINYANEKQQQLFVQQVIEEEVALYIREGIANPAVAAGQNFKSPLQSEQSDSKLQERSHRSDPNISFKANLQRTLLSSLPDTSALLRELQEGVFRRLDDSCRLLAQGQARDDIHFWKDLFAYCASMKEHSQHPADKHNSQKTDQEILTPRDHRILFCLKGTNGMQAAEAAASGRLLQHLEQADLNLIGLVGAQQLASVGAGGKLGGTLSTAGKVQERVFAVKHFAGTVLYGTDGWLDLNNDRIEHELERLVAKSEKSLLRRAMEQHEASQRLEGNFVGTAGGGQFSSITKRFLKSVKDLNQELQGPHMQLHFIRCFIPNCEMKPDAFERKIVLQQLQHSGSLALVDILQSGFPHRMPLHSLAAKLRAALYPLLEKRLEEQEQKVQKLMEAENKNAPFNFGVLPSAEETARQRRLLETLRHWDPNASRDRTLASATLGLLPQCRPGAFICGVSLVCFKASAYGEAAALIADPTQFFKTTEDLCRLITAIQRLRWRVAVRTILHVHPKLLWLQRRAFLMRKIKEAAATAALRVILLRKHILVPLRERAQRRLSIRQGVISLEHILLRRGLQSWRSYRQALAAADSAKKSAACQPPANEEANCSQGSSVPEQELCRGQGEASGAAGDEHQQLHFIPSWNARLFPLGDQTQNVIREEHEVAVFLGRDLYFTRISSVPSVEPGKPAPEKKRLQQAPQNSYLSANSPSRQEQTHEISDISAERIVGVEGYGDPTVQLVSTEAPILTIAKHPFYTNLFIASNSAAHLLLLSSPCTAHSERKEEETTTADCEGSVPSRTAPLGEPSTILPRLDCHSSFPNSSKGLPSSNDVGADAPHRPVRMCNIAQGLSTFSNLLPGSDGSATAFPERLLPTEAIPPGKWLPRDLLDRIRESPQDQLCHTKHLRPPTVRPLSVSFASPITADYAIVVCLVQGSSSKNNNNNSSSSGIGNLTLVLVDLLRREPAGWIPLSFASHDLSVCARRNSAYLQQLSQTALLESNTNVGKIKSAAAELRAARNQRPTARSRSTMLSTIRLQPLWGNVWAVTGPSLLAIFSTNLRYLQHPPQELEAQSGVRDPPLRLLWNLASVPRVSGMSLEVAEEWFTGCTYTRLAPAALSSVSGTDPIIQALQLMPFGEVTRALEARMQRLLLLSTADDSLVLLQWSEGSCGLASGSGNLVLLDQIRLPFPVLQFLRQRPGRGTTWSCFEPSPGENEGRLLRSFPWEACSLLRTVSDNGTASDHPERVAENVDSDSSTTGGTTDTCDSEQGCTKSHGCSNIRFRFGEMRSLRRDFRSYEIALVDKRSGRILRDLGQDNSRSSHDAAESGAEFLAVVPLPSLPGVLVSVVSNHVVRHSN</sequence>
<dbReference type="GO" id="GO:0000146">
    <property type="term" value="F:microfilament motor activity"/>
    <property type="evidence" value="ECO:0007669"/>
    <property type="project" value="TreeGrafter"/>
</dbReference>
<evidence type="ECO:0000256" key="7">
    <source>
        <dbReference type="SAM" id="MobiDB-lite"/>
    </source>
</evidence>
<feature type="domain" description="Myosin motor" evidence="8">
    <location>
        <begin position="1"/>
        <end position="477"/>
    </location>
</feature>
<accession>U6L987</accession>
<reference evidence="9" key="1">
    <citation type="submission" date="2013-10" db="EMBL/GenBank/DDBJ databases">
        <title>Genomic analysis of the causative agents of coccidiosis in chickens.</title>
        <authorList>
            <person name="Reid A.J."/>
            <person name="Blake D."/>
            <person name="Billington K."/>
            <person name="Browne H."/>
            <person name="Dunn M."/>
            <person name="Hung S."/>
            <person name="Kawahara F."/>
            <person name="Miranda-Saavedra D."/>
            <person name="Mourier T."/>
            <person name="Nagra H."/>
            <person name="Otto T.D."/>
            <person name="Rawlings N."/>
            <person name="Sanchez A."/>
            <person name="Sanders M."/>
            <person name="Subramaniam C."/>
            <person name="Tay Y."/>
            <person name="Dear P."/>
            <person name="Doerig C."/>
            <person name="Gruber A."/>
            <person name="Parkinson J."/>
            <person name="Shirley M."/>
            <person name="Wan K.L."/>
            <person name="Berriman M."/>
            <person name="Tomley F."/>
            <person name="Pain A."/>
        </authorList>
    </citation>
    <scope>NUCLEOTIDE SEQUENCE [LARGE SCALE GENOMIC DNA]</scope>
    <source>
        <strain evidence="9">Houghton</strain>
    </source>
</reference>
<gene>
    <name evidence="9" type="ORF">ETH_00023890</name>
</gene>
<evidence type="ECO:0000256" key="5">
    <source>
        <dbReference type="ARBA" id="ARBA00023203"/>
    </source>
</evidence>
<dbReference type="GO" id="GO:0005524">
    <property type="term" value="F:ATP binding"/>
    <property type="evidence" value="ECO:0007669"/>
    <property type="project" value="UniProtKB-KW"/>
</dbReference>
<organism evidence="9 10">
    <name type="scientific">Eimeria tenella</name>
    <name type="common">Coccidian parasite</name>
    <dbReference type="NCBI Taxonomy" id="5802"/>
    <lineage>
        <taxon>Eukaryota</taxon>
        <taxon>Sar</taxon>
        <taxon>Alveolata</taxon>
        <taxon>Apicomplexa</taxon>
        <taxon>Conoidasida</taxon>
        <taxon>Coccidia</taxon>
        <taxon>Eucoccidiorida</taxon>
        <taxon>Eimeriorina</taxon>
        <taxon>Eimeriidae</taxon>
        <taxon>Eimeria</taxon>
    </lineage>
</organism>
<evidence type="ECO:0000313" key="10">
    <source>
        <dbReference type="Proteomes" id="UP000030747"/>
    </source>
</evidence>
<feature type="compositionally biased region" description="Polar residues" evidence="7">
    <location>
        <begin position="746"/>
        <end position="761"/>
    </location>
</feature>
<feature type="compositionally biased region" description="Low complexity" evidence="7">
    <location>
        <begin position="1299"/>
        <end position="1310"/>
    </location>
</feature>
<dbReference type="PANTHER" id="PTHR13140:SF706">
    <property type="entry name" value="DILUTE CLASS UNCONVENTIONAL MYOSIN, ISOFORM C"/>
    <property type="match status" value="1"/>
</dbReference>
<dbReference type="PANTHER" id="PTHR13140">
    <property type="entry name" value="MYOSIN"/>
    <property type="match status" value="1"/>
</dbReference>
<evidence type="ECO:0000256" key="2">
    <source>
        <dbReference type="ARBA" id="ARBA00022840"/>
    </source>
</evidence>
<evidence type="ECO:0000256" key="3">
    <source>
        <dbReference type="ARBA" id="ARBA00023123"/>
    </source>
</evidence>
<keyword evidence="1" id="KW-0547">Nucleotide-binding</keyword>
<proteinExistence type="inferred from homology"/>
<reference evidence="9" key="2">
    <citation type="submission" date="2013-10" db="EMBL/GenBank/DDBJ databases">
        <authorList>
            <person name="Aslett M."/>
        </authorList>
    </citation>
    <scope>NUCLEOTIDE SEQUENCE [LARGE SCALE GENOMIC DNA]</scope>
    <source>
        <strain evidence="9">Houghton</strain>
    </source>
</reference>
<keyword evidence="3 6" id="KW-0518">Myosin</keyword>
<feature type="region of interest" description="Disordered" evidence="7">
    <location>
        <begin position="650"/>
        <end position="681"/>
    </location>
</feature>
<dbReference type="SUPFAM" id="SSF52540">
    <property type="entry name" value="P-loop containing nucleoside triphosphate hydrolases"/>
    <property type="match status" value="1"/>
</dbReference>
<dbReference type="EMBL" id="HG676932">
    <property type="protein sequence ID" value="CDJ44350.1"/>
    <property type="molecule type" value="Genomic_DNA"/>
</dbReference>
<protein>
    <recommendedName>
        <fullName evidence="8">Myosin motor domain-containing protein</fullName>
    </recommendedName>
</protein>
<evidence type="ECO:0000256" key="6">
    <source>
        <dbReference type="PROSITE-ProRule" id="PRU00782"/>
    </source>
</evidence>
<dbReference type="OrthoDB" id="331205at2759"/>
<dbReference type="InterPro" id="IPR027417">
    <property type="entry name" value="P-loop_NTPase"/>
</dbReference>